<dbReference type="InParanoid" id="F0ZM81"/>
<keyword evidence="1" id="KW-0479">Metal-binding</keyword>
<dbReference type="PROSITE" id="PS00018">
    <property type="entry name" value="EF_HAND_1"/>
    <property type="match status" value="4"/>
</dbReference>
<dbReference type="SUPFAM" id="SSF47473">
    <property type="entry name" value="EF-hand"/>
    <property type="match status" value="1"/>
</dbReference>
<dbReference type="STRING" id="5786.F0ZM81"/>
<dbReference type="KEGG" id="dpp:DICPUDRAFT_92112"/>
<name>F0ZM81_DICPU</name>
<dbReference type="EMBL" id="GL871077">
    <property type="protein sequence ID" value="EGC34949.1"/>
    <property type="molecule type" value="Genomic_DNA"/>
</dbReference>
<dbReference type="PANTHER" id="PTHR10827:SF85">
    <property type="entry name" value="CALCIUM-BINDING PROTEIN"/>
    <property type="match status" value="1"/>
</dbReference>
<dbReference type="PROSITE" id="PS50222">
    <property type="entry name" value="EF_HAND_2"/>
    <property type="match status" value="2"/>
</dbReference>
<keyword evidence="5" id="KW-1185">Reference proteome</keyword>
<dbReference type="Proteomes" id="UP000001064">
    <property type="component" value="Unassembled WGS sequence"/>
</dbReference>
<protein>
    <recommendedName>
        <fullName evidence="3">EF-hand domain-containing protein</fullName>
    </recommendedName>
</protein>
<dbReference type="OrthoDB" id="20736at2759"/>
<dbReference type="Pfam" id="PF13499">
    <property type="entry name" value="EF-hand_7"/>
    <property type="match status" value="1"/>
</dbReference>
<gene>
    <name evidence="4" type="ORF">DICPUDRAFT_92112</name>
</gene>
<dbReference type="Gene3D" id="1.10.238.10">
    <property type="entry name" value="EF-hand"/>
    <property type="match status" value="2"/>
</dbReference>
<dbReference type="PANTHER" id="PTHR10827">
    <property type="entry name" value="RETICULOCALBIN"/>
    <property type="match status" value="1"/>
</dbReference>
<dbReference type="GO" id="GO:0005509">
    <property type="term" value="F:calcium ion binding"/>
    <property type="evidence" value="ECO:0007669"/>
    <property type="project" value="InterPro"/>
</dbReference>
<dbReference type="eggNOG" id="ENOG502RIMZ">
    <property type="taxonomic scope" value="Eukaryota"/>
</dbReference>
<reference evidence="5" key="1">
    <citation type="journal article" date="2011" name="Genome Biol.">
        <title>Comparative genomics of the social amoebae Dictyostelium discoideum and Dictyostelium purpureum.</title>
        <authorList>
            <consortium name="US DOE Joint Genome Institute (JGI-PGF)"/>
            <person name="Sucgang R."/>
            <person name="Kuo A."/>
            <person name="Tian X."/>
            <person name="Salerno W."/>
            <person name="Parikh A."/>
            <person name="Feasley C.L."/>
            <person name="Dalin E."/>
            <person name="Tu H."/>
            <person name="Huang E."/>
            <person name="Barry K."/>
            <person name="Lindquist E."/>
            <person name="Shapiro H."/>
            <person name="Bruce D."/>
            <person name="Schmutz J."/>
            <person name="Salamov A."/>
            <person name="Fey P."/>
            <person name="Gaudet P."/>
            <person name="Anjard C."/>
            <person name="Babu M.M."/>
            <person name="Basu S."/>
            <person name="Bushmanova Y."/>
            <person name="van der Wel H."/>
            <person name="Katoh-Kurasawa M."/>
            <person name="Dinh C."/>
            <person name="Coutinho P.M."/>
            <person name="Saito T."/>
            <person name="Elias M."/>
            <person name="Schaap P."/>
            <person name="Kay R.R."/>
            <person name="Henrissat B."/>
            <person name="Eichinger L."/>
            <person name="Rivero F."/>
            <person name="Putnam N.H."/>
            <person name="West C.M."/>
            <person name="Loomis W.F."/>
            <person name="Chisholm R.L."/>
            <person name="Shaulsky G."/>
            <person name="Strassmann J.E."/>
            <person name="Queller D.C."/>
            <person name="Kuspa A."/>
            <person name="Grigoriev I.V."/>
        </authorList>
    </citation>
    <scope>NUCLEOTIDE SEQUENCE [LARGE SCALE GENOMIC DNA]</scope>
    <source>
        <strain evidence="5">QSDP1</strain>
    </source>
</reference>
<dbReference type="SMART" id="SM00054">
    <property type="entry name" value="EFh"/>
    <property type="match status" value="3"/>
</dbReference>
<dbReference type="InterPro" id="IPR011992">
    <property type="entry name" value="EF-hand-dom_pair"/>
</dbReference>
<dbReference type="VEuPathDB" id="AmoebaDB:DICPUDRAFT_92112"/>
<dbReference type="FunCoup" id="F0ZM81">
    <property type="interactions" value="2"/>
</dbReference>
<evidence type="ECO:0000313" key="5">
    <source>
        <dbReference type="Proteomes" id="UP000001064"/>
    </source>
</evidence>
<accession>F0ZM81</accession>
<dbReference type="InterPro" id="IPR002048">
    <property type="entry name" value="EF_hand_dom"/>
</dbReference>
<evidence type="ECO:0000256" key="2">
    <source>
        <dbReference type="ARBA" id="ARBA00022837"/>
    </source>
</evidence>
<organism evidence="4 5">
    <name type="scientific">Dictyostelium purpureum</name>
    <name type="common">Slime mold</name>
    <dbReference type="NCBI Taxonomy" id="5786"/>
    <lineage>
        <taxon>Eukaryota</taxon>
        <taxon>Amoebozoa</taxon>
        <taxon>Evosea</taxon>
        <taxon>Eumycetozoa</taxon>
        <taxon>Dictyostelia</taxon>
        <taxon>Dictyosteliales</taxon>
        <taxon>Dictyosteliaceae</taxon>
        <taxon>Dictyostelium</taxon>
    </lineage>
</organism>
<sequence>MSTIFPIIDKIERDVEIMLLRYDLNEDKRLTRKEVIESLKQDKVEDPEISAGLIFKSIDVNKDDIISISEIRANLNKLNKKNLEEAIAHDLKEFFENHDQNNDKKITLGELVEGLVRAENYDKETAKKIAELIFKAKDTDNDGVLTVGELEKHFRAIASEYL</sequence>
<dbReference type="AlphaFoldDB" id="F0ZM81"/>
<feature type="domain" description="EF-hand" evidence="3">
    <location>
        <begin position="86"/>
        <end position="121"/>
    </location>
</feature>
<dbReference type="RefSeq" id="XP_003288530.1">
    <property type="nucleotide sequence ID" value="XM_003288482.1"/>
</dbReference>
<dbReference type="GeneID" id="10501946"/>
<feature type="domain" description="EF-hand" evidence="3">
    <location>
        <begin position="125"/>
        <end position="160"/>
    </location>
</feature>
<evidence type="ECO:0000256" key="1">
    <source>
        <dbReference type="ARBA" id="ARBA00022723"/>
    </source>
</evidence>
<proteinExistence type="predicted"/>
<evidence type="ECO:0000259" key="3">
    <source>
        <dbReference type="PROSITE" id="PS50222"/>
    </source>
</evidence>
<evidence type="ECO:0000313" key="4">
    <source>
        <dbReference type="EMBL" id="EGC34949.1"/>
    </source>
</evidence>
<dbReference type="InterPro" id="IPR018247">
    <property type="entry name" value="EF_Hand_1_Ca_BS"/>
</dbReference>
<keyword evidence="2" id="KW-0106">Calcium</keyword>